<dbReference type="AlphaFoldDB" id="A0A242NDB4"/>
<evidence type="ECO:0000313" key="3">
    <source>
        <dbReference type="EMBL" id="OTQ08646.1"/>
    </source>
</evidence>
<feature type="transmembrane region" description="Helical" evidence="1">
    <location>
        <begin position="124"/>
        <end position="143"/>
    </location>
</feature>
<evidence type="ECO:0000313" key="4">
    <source>
        <dbReference type="Proteomes" id="UP000194800"/>
    </source>
</evidence>
<evidence type="ECO:0008006" key="6">
    <source>
        <dbReference type="Google" id="ProtNLM"/>
    </source>
</evidence>
<keyword evidence="1" id="KW-1133">Transmembrane helix</keyword>
<keyword evidence="1" id="KW-0812">Transmembrane</keyword>
<evidence type="ECO:0000313" key="2">
    <source>
        <dbReference type="EMBL" id="OTP97711.1"/>
    </source>
</evidence>
<comment type="caution">
    <text evidence="2">The sequence shown here is derived from an EMBL/GenBank/DDBJ whole genome shotgun (WGS) entry which is preliminary data.</text>
</comment>
<keyword evidence="1" id="KW-0472">Membrane</keyword>
<evidence type="ECO:0000256" key="1">
    <source>
        <dbReference type="SAM" id="Phobius"/>
    </source>
</evidence>
<dbReference type="Proteomes" id="UP000194800">
    <property type="component" value="Unassembled WGS sequence"/>
</dbReference>
<name>A0A242NDB4_9GAMM</name>
<dbReference type="EMBL" id="NART01000074">
    <property type="protein sequence ID" value="OTQ08646.1"/>
    <property type="molecule type" value="Genomic_DNA"/>
</dbReference>
<evidence type="ECO:0000313" key="5">
    <source>
        <dbReference type="Proteomes" id="UP000194977"/>
    </source>
</evidence>
<proteinExistence type="predicted"/>
<reference evidence="4 5" key="1">
    <citation type="submission" date="2017-03" db="EMBL/GenBank/DDBJ databases">
        <title>Comparative genomics of honeybee gut symbionts reveal geographically distinct and subgroup specific antibiotic resistance.</title>
        <authorList>
            <person name="Ludvigsen J."/>
            <person name="Porcellato D."/>
            <person name="Labee-Lund T.M."/>
            <person name="Amdam G.V."/>
            <person name="Rudi K."/>
        </authorList>
    </citation>
    <scope>NUCLEOTIDE SEQUENCE [LARGE SCALE GENOMIC DNA]</scope>
    <source>
        <strain evidence="2 5">A-7-12</strain>
        <strain evidence="3 4">A-9-12</strain>
    </source>
</reference>
<protein>
    <recommendedName>
        <fullName evidence="6">PTS cellobiose transporter subunit IIA</fullName>
    </recommendedName>
</protein>
<accession>A0A242NDB4</accession>
<dbReference type="Proteomes" id="UP000194977">
    <property type="component" value="Unassembled WGS sequence"/>
</dbReference>
<dbReference type="RefSeq" id="WP_086301775.1">
    <property type="nucleotide sequence ID" value="NZ_MZNE01000067.1"/>
</dbReference>
<feature type="transmembrane region" description="Helical" evidence="1">
    <location>
        <begin position="87"/>
        <end position="112"/>
    </location>
</feature>
<dbReference type="OrthoDB" id="7066830at2"/>
<organism evidence="2 5">
    <name type="scientific">Gilliamella apicola</name>
    <dbReference type="NCBI Taxonomy" id="1196095"/>
    <lineage>
        <taxon>Bacteria</taxon>
        <taxon>Pseudomonadati</taxon>
        <taxon>Pseudomonadota</taxon>
        <taxon>Gammaproteobacteria</taxon>
        <taxon>Orbales</taxon>
        <taxon>Orbaceae</taxon>
        <taxon>Gilliamella</taxon>
    </lineage>
</organism>
<dbReference type="EMBL" id="NARP01000055">
    <property type="protein sequence ID" value="OTP97711.1"/>
    <property type="molecule type" value="Genomic_DNA"/>
</dbReference>
<feature type="transmembrane region" description="Helical" evidence="1">
    <location>
        <begin position="44"/>
        <end position="66"/>
    </location>
</feature>
<sequence>MDSQLESQLKTHKKVSLTNLYFNRFLAVRYTTAFFLFLNLYWAVFLMGSLSIAIVLPLLLILFATLTSFEQIKLYRNHQNHLRYASLFYRIMLISVIMLIISIYTPLFHFFFPFLKYSQEALNVLLGILAASLVFTIFILIKLKKIERNEDKHFKRIQAYQEIIN</sequence>
<keyword evidence="4" id="KW-1185">Reference proteome</keyword>
<gene>
    <name evidence="3" type="ORF">B6C91_11655</name>
    <name evidence="2" type="ORF">B6D08_13770</name>
</gene>
<feature type="transmembrane region" description="Helical" evidence="1">
    <location>
        <begin position="21"/>
        <end position="38"/>
    </location>
</feature>